<evidence type="ECO:0000259" key="3">
    <source>
        <dbReference type="Pfam" id="PF04967"/>
    </source>
</evidence>
<dbReference type="Gene3D" id="1.10.10.10">
    <property type="entry name" value="Winged helix-like DNA-binding domain superfamily/Winged helix DNA-binding domain"/>
    <property type="match status" value="1"/>
</dbReference>
<feature type="domain" description="HTH bat-type" evidence="3">
    <location>
        <begin position="157"/>
        <end position="208"/>
    </location>
</feature>
<dbReference type="Proteomes" id="UP000198902">
    <property type="component" value="Unassembled WGS sequence"/>
</dbReference>
<name>A0A0D6JVM9_9EURY</name>
<dbReference type="InterPro" id="IPR036388">
    <property type="entry name" value="WH-like_DNA-bd_sf"/>
</dbReference>
<keyword evidence="1" id="KW-0805">Transcription regulation</keyword>
<protein>
    <submittedName>
        <fullName evidence="4">HTH DNA binding domain protein</fullName>
    </submittedName>
</protein>
<proteinExistence type="predicted"/>
<dbReference type="EMBL" id="CSTE01000005">
    <property type="protein sequence ID" value="CQR53001.1"/>
    <property type="molecule type" value="Genomic_DNA"/>
</dbReference>
<evidence type="ECO:0000313" key="4">
    <source>
        <dbReference type="EMBL" id="CQR53001.1"/>
    </source>
</evidence>
<dbReference type="AlphaFoldDB" id="A0A0D6JVM9"/>
<dbReference type="PANTHER" id="PTHR34236">
    <property type="entry name" value="DIMETHYL SULFOXIDE REDUCTASE TRANSCRIPTIONAL ACTIVATOR"/>
    <property type="match status" value="1"/>
</dbReference>
<dbReference type="Pfam" id="PF04967">
    <property type="entry name" value="HTH_10"/>
    <property type="match status" value="1"/>
</dbReference>
<dbReference type="PANTHER" id="PTHR34236:SF1">
    <property type="entry name" value="DIMETHYL SULFOXIDE REDUCTASE TRANSCRIPTIONAL ACTIVATOR"/>
    <property type="match status" value="1"/>
</dbReference>
<keyword evidence="2" id="KW-0804">Transcription</keyword>
<dbReference type="InterPro" id="IPR007050">
    <property type="entry name" value="HTH_bacterioopsin"/>
</dbReference>
<sequence>MSTIITLRVPASAFALDDVLSRNPIVEAQPVRSVQLDGATLSPLLWLRSDDSTPVEPSLRDDPSVREISPVAPSTDGGIYRLGLDPLTDEFMRLFADDSLTVLGAYGRDGEWVVRVLASDRNALSSLVDQWRRAGQRFDVERIVSPENLANPMRFGLTDSQYHTLVTAFRHGYYGVPRDSTITELSNIFGISHQAISQRLRRGHEQLIRRALIQRPSLSLQY</sequence>
<evidence type="ECO:0000313" key="5">
    <source>
        <dbReference type="Proteomes" id="UP000198902"/>
    </source>
</evidence>
<evidence type="ECO:0000256" key="1">
    <source>
        <dbReference type="ARBA" id="ARBA00023015"/>
    </source>
</evidence>
<dbReference type="RefSeq" id="WP_167344165.1">
    <property type="nucleotide sequence ID" value="NZ_CABLRR010000005.1"/>
</dbReference>
<accession>A0A0D6JVM9</accession>
<organism evidence="4 5">
    <name type="scientific">Haloferax massiliensis</name>
    <dbReference type="NCBI Taxonomy" id="1476858"/>
    <lineage>
        <taxon>Archaea</taxon>
        <taxon>Methanobacteriati</taxon>
        <taxon>Methanobacteriota</taxon>
        <taxon>Stenosarchaea group</taxon>
        <taxon>Halobacteria</taxon>
        <taxon>Halobacteriales</taxon>
        <taxon>Haloferacaceae</taxon>
        <taxon>Haloferax</taxon>
    </lineage>
</organism>
<evidence type="ECO:0000256" key="2">
    <source>
        <dbReference type="ARBA" id="ARBA00023163"/>
    </source>
</evidence>
<gene>
    <name evidence="4" type="ORF">BN996_03408</name>
</gene>
<keyword evidence="5" id="KW-1185">Reference proteome</keyword>
<reference evidence="5" key="1">
    <citation type="submission" date="2015-03" db="EMBL/GenBank/DDBJ databases">
        <authorList>
            <person name="Urmite Genomes"/>
        </authorList>
    </citation>
    <scope>NUCLEOTIDE SEQUENCE [LARGE SCALE GENOMIC DNA]</scope>
    <source>
        <strain evidence="5">Arc-Hr</strain>
    </source>
</reference>
<dbReference type="OrthoDB" id="202021at2157"/>